<dbReference type="STRING" id="387005.A0A183HRN1"/>
<organism evidence="8">
    <name type="scientific">Onchocerca flexuosa</name>
    <dbReference type="NCBI Taxonomy" id="387005"/>
    <lineage>
        <taxon>Eukaryota</taxon>
        <taxon>Metazoa</taxon>
        <taxon>Ecdysozoa</taxon>
        <taxon>Nematoda</taxon>
        <taxon>Chromadorea</taxon>
        <taxon>Rhabditida</taxon>
        <taxon>Spirurina</taxon>
        <taxon>Spiruromorpha</taxon>
        <taxon>Filarioidea</taxon>
        <taxon>Onchocercidae</taxon>
        <taxon>Onchocerca</taxon>
    </lineage>
</organism>
<dbReference type="GO" id="GO:0030424">
    <property type="term" value="C:axon"/>
    <property type="evidence" value="ECO:0007669"/>
    <property type="project" value="TreeGrafter"/>
</dbReference>
<sequence length="174" mass="19505">LDVIYWRNPKKSGAILGVILLALVILAKFPLIAVLSYVGLSILGGTLGFRIFKLIEAQVKKTDGGNPYGAYLDRELHLPKEKMHQQIDALIEHAQCIGNKLRRLFLVENIVESVKFGLLLWSLTYVSCWFSGLSILILAVLAVFTIPKAYEVYQEPIDRNIAIAKQHVDNVNTM</sequence>
<evidence type="ECO:0000256" key="6">
    <source>
        <dbReference type="RuleBase" id="RU363132"/>
    </source>
</evidence>
<dbReference type="GO" id="GO:0005789">
    <property type="term" value="C:endoplasmic reticulum membrane"/>
    <property type="evidence" value="ECO:0007669"/>
    <property type="project" value="UniProtKB-SubCell"/>
</dbReference>
<feature type="transmembrane region" description="Helical" evidence="6">
    <location>
        <begin position="12"/>
        <end position="29"/>
    </location>
</feature>
<dbReference type="PANTHER" id="PTHR45799">
    <property type="entry name" value="RETICULON-LIKE PROTEIN"/>
    <property type="match status" value="1"/>
</dbReference>
<comment type="subcellular location">
    <subcellularLocation>
        <location evidence="1 6">Endoplasmic reticulum membrane</location>
        <topology evidence="1 6">Multi-pass membrane protein</topology>
    </subcellularLocation>
</comment>
<evidence type="ECO:0000256" key="3">
    <source>
        <dbReference type="ARBA" id="ARBA00022824"/>
    </source>
</evidence>
<evidence type="ECO:0000313" key="8">
    <source>
        <dbReference type="WBParaSite" id="OFLC_0001014201-mRNA-1"/>
    </source>
</evidence>
<dbReference type="PANTHER" id="PTHR45799:SF2">
    <property type="entry name" value="RETICULON-LIKE PROTEIN"/>
    <property type="match status" value="1"/>
</dbReference>
<evidence type="ECO:0000256" key="2">
    <source>
        <dbReference type="ARBA" id="ARBA00022692"/>
    </source>
</evidence>
<dbReference type="Gene3D" id="1.20.5.2480">
    <property type="match status" value="1"/>
</dbReference>
<proteinExistence type="predicted"/>
<feature type="transmembrane region" description="Helical" evidence="6">
    <location>
        <begin position="118"/>
        <end position="146"/>
    </location>
</feature>
<keyword evidence="2 6" id="KW-0812">Transmembrane</keyword>
<keyword evidence="3 6" id="KW-0256">Endoplasmic reticulum</keyword>
<dbReference type="Pfam" id="PF02453">
    <property type="entry name" value="Reticulon"/>
    <property type="match status" value="1"/>
</dbReference>
<dbReference type="WBParaSite" id="OFLC_0001014201-mRNA-1">
    <property type="protein sequence ID" value="OFLC_0001014201-mRNA-1"/>
    <property type="gene ID" value="OFLC_0001014201"/>
</dbReference>
<evidence type="ECO:0000256" key="5">
    <source>
        <dbReference type="ARBA" id="ARBA00023136"/>
    </source>
</evidence>
<dbReference type="InterPro" id="IPR046964">
    <property type="entry name" value="RTN1-4"/>
</dbReference>
<evidence type="ECO:0000259" key="7">
    <source>
        <dbReference type="PROSITE" id="PS50845"/>
    </source>
</evidence>
<evidence type="ECO:0000256" key="4">
    <source>
        <dbReference type="ARBA" id="ARBA00022989"/>
    </source>
</evidence>
<protein>
    <recommendedName>
        <fullName evidence="6">Reticulon-like protein</fullName>
    </recommendedName>
</protein>
<keyword evidence="4 6" id="KW-1133">Transmembrane helix</keyword>
<reference evidence="8" key="1">
    <citation type="submission" date="2016-06" db="UniProtKB">
        <authorList>
            <consortium name="WormBaseParasite"/>
        </authorList>
    </citation>
    <scope>IDENTIFICATION</scope>
</reference>
<keyword evidence="5 6" id="KW-0472">Membrane</keyword>
<dbReference type="InterPro" id="IPR003388">
    <property type="entry name" value="Reticulon"/>
</dbReference>
<dbReference type="AlphaFoldDB" id="A0A183HRN1"/>
<accession>A0A183HRN1</accession>
<name>A0A183HRN1_9BILA</name>
<evidence type="ECO:0000256" key="1">
    <source>
        <dbReference type="ARBA" id="ARBA00004477"/>
    </source>
</evidence>
<feature type="domain" description="Reticulon" evidence="7">
    <location>
        <begin position="1"/>
        <end position="174"/>
    </location>
</feature>
<dbReference type="PROSITE" id="PS50845">
    <property type="entry name" value="RETICULON"/>
    <property type="match status" value="1"/>
</dbReference>